<evidence type="ECO:0000313" key="7">
    <source>
        <dbReference type="EMBL" id="HIZ41627.1"/>
    </source>
</evidence>
<organism evidence="7 8">
    <name type="scientific">Candidatus Gemmiger excrementigallinarum</name>
    <dbReference type="NCBI Taxonomy" id="2838609"/>
    <lineage>
        <taxon>Bacteria</taxon>
        <taxon>Bacillati</taxon>
        <taxon>Bacillota</taxon>
        <taxon>Clostridia</taxon>
        <taxon>Eubacteriales</taxon>
        <taxon>Gemmiger</taxon>
    </lineage>
</organism>
<dbReference type="NCBIfam" id="TIGR02937">
    <property type="entry name" value="sigma70-ECF"/>
    <property type="match status" value="1"/>
</dbReference>
<dbReference type="InterPro" id="IPR013325">
    <property type="entry name" value="RNA_pol_sigma_r2"/>
</dbReference>
<keyword evidence="2" id="KW-0731">Sigma factor</keyword>
<dbReference type="AlphaFoldDB" id="A0A9D2EQQ5"/>
<dbReference type="EMBL" id="DXBP01000026">
    <property type="protein sequence ID" value="HIZ41627.1"/>
    <property type="molecule type" value="Genomic_DNA"/>
</dbReference>
<dbReference type="PANTHER" id="PTHR30385">
    <property type="entry name" value="SIGMA FACTOR F FLAGELLAR"/>
    <property type="match status" value="1"/>
</dbReference>
<evidence type="ECO:0000256" key="2">
    <source>
        <dbReference type="ARBA" id="ARBA00023082"/>
    </source>
</evidence>
<dbReference type="InterPro" id="IPR007630">
    <property type="entry name" value="RNA_pol_sigma70_r4"/>
</dbReference>
<accession>A0A9D2EQQ5</accession>
<protein>
    <submittedName>
        <fullName evidence="7">Sigma-70 family RNA polymerase sigma factor</fullName>
    </submittedName>
</protein>
<gene>
    <name evidence="7" type="ORF">H9811_03575</name>
</gene>
<comment type="caution">
    <text evidence="7">The sequence shown here is derived from an EMBL/GenBank/DDBJ whole genome shotgun (WGS) entry which is preliminary data.</text>
</comment>
<dbReference type="Pfam" id="PF04542">
    <property type="entry name" value="Sigma70_r2"/>
    <property type="match status" value="1"/>
</dbReference>
<keyword evidence="3" id="KW-0238">DNA-binding</keyword>
<dbReference type="Pfam" id="PF04545">
    <property type="entry name" value="Sigma70_r4"/>
    <property type="match status" value="1"/>
</dbReference>
<dbReference type="InterPro" id="IPR013324">
    <property type="entry name" value="RNA_pol_sigma_r3/r4-like"/>
</dbReference>
<dbReference type="CDD" id="cd06171">
    <property type="entry name" value="Sigma70_r4"/>
    <property type="match status" value="1"/>
</dbReference>
<evidence type="ECO:0000256" key="4">
    <source>
        <dbReference type="ARBA" id="ARBA00023163"/>
    </source>
</evidence>
<reference evidence="7" key="2">
    <citation type="submission" date="2021-04" db="EMBL/GenBank/DDBJ databases">
        <authorList>
            <person name="Gilroy R."/>
        </authorList>
    </citation>
    <scope>NUCLEOTIDE SEQUENCE</scope>
    <source>
        <strain evidence="7">ChiSxjej1B13-11774</strain>
    </source>
</reference>
<feature type="domain" description="RNA polymerase sigma-70 region 4" evidence="6">
    <location>
        <begin position="178"/>
        <end position="227"/>
    </location>
</feature>
<evidence type="ECO:0000259" key="6">
    <source>
        <dbReference type="Pfam" id="PF04545"/>
    </source>
</evidence>
<evidence type="ECO:0000313" key="8">
    <source>
        <dbReference type="Proteomes" id="UP000824048"/>
    </source>
</evidence>
<dbReference type="InterPro" id="IPR007627">
    <property type="entry name" value="RNA_pol_sigma70_r2"/>
</dbReference>
<dbReference type="Proteomes" id="UP000824048">
    <property type="component" value="Unassembled WGS sequence"/>
</dbReference>
<evidence type="ECO:0000256" key="3">
    <source>
        <dbReference type="ARBA" id="ARBA00023125"/>
    </source>
</evidence>
<name>A0A9D2EQQ5_9FIRM</name>
<dbReference type="Gene3D" id="1.10.1740.10">
    <property type="match status" value="1"/>
</dbReference>
<dbReference type="GO" id="GO:0003677">
    <property type="term" value="F:DNA binding"/>
    <property type="evidence" value="ECO:0007669"/>
    <property type="project" value="UniProtKB-KW"/>
</dbReference>
<proteinExistence type="predicted"/>
<dbReference type="GO" id="GO:0016987">
    <property type="term" value="F:sigma factor activity"/>
    <property type="evidence" value="ECO:0007669"/>
    <property type="project" value="UniProtKB-KW"/>
</dbReference>
<dbReference type="Gene3D" id="1.20.140.160">
    <property type="match status" value="1"/>
</dbReference>
<dbReference type="GO" id="GO:0006352">
    <property type="term" value="P:DNA-templated transcription initiation"/>
    <property type="evidence" value="ECO:0007669"/>
    <property type="project" value="InterPro"/>
</dbReference>
<dbReference type="SUPFAM" id="SSF88659">
    <property type="entry name" value="Sigma3 and sigma4 domains of RNA polymerase sigma factors"/>
    <property type="match status" value="1"/>
</dbReference>
<evidence type="ECO:0000256" key="1">
    <source>
        <dbReference type="ARBA" id="ARBA00023015"/>
    </source>
</evidence>
<dbReference type="InterPro" id="IPR014284">
    <property type="entry name" value="RNA_pol_sigma-70_dom"/>
</dbReference>
<evidence type="ECO:0000259" key="5">
    <source>
        <dbReference type="Pfam" id="PF04542"/>
    </source>
</evidence>
<keyword evidence="4" id="KW-0804">Transcription</keyword>
<reference evidence="7" key="1">
    <citation type="journal article" date="2021" name="PeerJ">
        <title>Extensive microbial diversity within the chicken gut microbiome revealed by metagenomics and culture.</title>
        <authorList>
            <person name="Gilroy R."/>
            <person name="Ravi A."/>
            <person name="Getino M."/>
            <person name="Pursley I."/>
            <person name="Horton D.L."/>
            <person name="Alikhan N.F."/>
            <person name="Baker D."/>
            <person name="Gharbi K."/>
            <person name="Hall N."/>
            <person name="Watson M."/>
            <person name="Adriaenssens E.M."/>
            <person name="Foster-Nyarko E."/>
            <person name="Jarju S."/>
            <person name="Secka A."/>
            <person name="Antonio M."/>
            <person name="Oren A."/>
            <person name="Chaudhuri R.R."/>
            <person name="La Ragione R."/>
            <person name="Hildebrand F."/>
            <person name="Pallen M.J."/>
        </authorList>
    </citation>
    <scope>NUCLEOTIDE SEQUENCE</scope>
    <source>
        <strain evidence="7">ChiSxjej1B13-11774</strain>
    </source>
</reference>
<keyword evidence="1" id="KW-0805">Transcription regulation</keyword>
<dbReference type="SUPFAM" id="SSF88946">
    <property type="entry name" value="Sigma2 domain of RNA polymerase sigma factors"/>
    <property type="match status" value="1"/>
</dbReference>
<feature type="domain" description="RNA polymerase sigma-70 region 2" evidence="5">
    <location>
        <begin position="58"/>
        <end position="104"/>
    </location>
</feature>
<sequence>MESAKNTGQQETNAALAALAATGNAFALGQLWEINKGLLHSMFWKWYSGHREQADAHGMTVDDFEQEGFFAVQYAAEHYDPGKGIAFSTWLAYAMKRQIDQALTNGHRRNITGTDGKIHTISADPLNHCTSLDAPAGTDGESDTTFGELLPDQTAAREMQGVEDRLYHEQMHDAVENALEKLPPDELEVLRCHFYQDKTYKETASVVGKDLSTVRAIEGRALRNLRADPKLRRWHDDFITTRAWSNAGFFAWQNSGSIEERTIESLENRNLLNVCP</sequence>